<evidence type="ECO:0000313" key="2">
    <source>
        <dbReference type="Proteomes" id="UP000060699"/>
    </source>
</evidence>
<dbReference type="KEGG" id="rdp:RD2015_3259"/>
<dbReference type="AlphaFoldDB" id="A0A0U3E3E5"/>
<gene>
    <name evidence="1" type="ORF">RD2015_3259</name>
</gene>
<dbReference type="RefSeq" id="WP_058935781.1">
    <property type="nucleotide sequence ID" value="NZ_CP013729.1"/>
</dbReference>
<reference evidence="1 2" key="1">
    <citation type="submission" date="2015-12" db="EMBL/GenBank/DDBJ databases">
        <title>Complete genome of Roseateles depolymerans KCTC 42856.</title>
        <authorList>
            <person name="Kim K.M."/>
        </authorList>
    </citation>
    <scope>NUCLEOTIDE SEQUENCE [LARGE SCALE GENOMIC DNA]</scope>
    <source>
        <strain evidence="1 2">KCTC 42856</strain>
    </source>
</reference>
<accession>A0A0U3E3E5</accession>
<protein>
    <submittedName>
        <fullName evidence="1">Uncharacterized protein</fullName>
    </submittedName>
</protein>
<evidence type="ECO:0000313" key="1">
    <source>
        <dbReference type="EMBL" id="ALV07717.1"/>
    </source>
</evidence>
<proteinExistence type="predicted"/>
<keyword evidence="2" id="KW-1185">Reference proteome</keyword>
<sequence length="61" mass="6386">MNASLNSAPVGIGSGRTATVHAFVDPVTQQAGVTITVHLNGHDVQLAVDWNELFNLSGPFL</sequence>
<name>A0A0U3E3E5_9BURK</name>
<dbReference type="EMBL" id="CP013729">
    <property type="protein sequence ID" value="ALV07717.1"/>
    <property type="molecule type" value="Genomic_DNA"/>
</dbReference>
<organism evidence="1 2">
    <name type="scientific">Roseateles depolymerans</name>
    <dbReference type="NCBI Taxonomy" id="76731"/>
    <lineage>
        <taxon>Bacteria</taxon>
        <taxon>Pseudomonadati</taxon>
        <taxon>Pseudomonadota</taxon>
        <taxon>Betaproteobacteria</taxon>
        <taxon>Burkholderiales</taxon>
        <taxon>Sphaerotilaceae</taxon>
        <taxon>Roseateles</taxon>
    </lineage>
</organism>
<dbReference type="Proteomes" id="UP000060699">
    <property type="component" value="Chromosome"/>
</dbReference>